<dbReference type="PANTHER" id="PTHR46370">
    <property type="entry name" value="GPALPP MOTIFS-CONTAINING PROTEIN 1"/>
    <property type="match status" value="1"/>
</dbReference>
<evidence type="ECO:0000256" key="1">
    <source>
        <dbReference type="SAM" id="MobiDB-lite"/>
    </source>
</evidence>
<dbReference type="AlphaFoldDB" id="R0KL11"/>
<dbReference type="PANTHER" id="PTHR46370:SF1">
    <property type="entry name" value="GPALPP MOTIFS-CONTAINING PROTEIN 1"/>
    <property type="match status" value="1"/>
</dbReference>
<accession>R0KL11</accession>
<feature type="region of interest" description="Disordered" evidence="1">
    <location>
        <begin position="21"/>
        <end position="46"/>
    </location>
</feature>
<organism evidence="2 3">
    <name type="scientific">Anas platyrhynchos</name>
    <name type="common">Mallard</name>
    <name type="synonym">Anas boschas</name>
    <dbReference type="NCBI Taxonomy" id="8839"/>
    <lineage>
        <taxon>Eukaryota</taxon>
        <taxon>Metazoa</taxon>
        <taxon>Chordata</taxon>
        <taxon>Craniata</taxon>
        <taxon>Vertebrata</taxon>
        <taxon>Euteleostomi</taxon>
        <taxon>Archelosauria</taxon>
        <taxon>Archosauria</taxon>
        <taxon>Dinosauria</taxon>
        <taxon>Saurischia</taxon>
        <taxon>Theropoda</taxon>
        <taxon>Coelurosauria</taxon>
        <taxon>Aves</taxon>
        <taxon>Neognathae</taxon>
        <taxon>Galloanserae</taxon>
        <taxon>Anseriformes</taxon>
        <taxon>Anatidae</taxon>
        <taxon>Anatinae</taxon>
        <taxon>Anas</taxon>
    </lineage>
</organism>
<keyword evidence="3" id="KW-1185">Reference proteome</keyword>
<gene>
    <name evidence="2" type="ORF">Anapl_15612</name>
</gene>
<name>R0KL11_ANAPL</name>
<dbReference type="InterPro" id="IPR046331">
    <property type="entry name" value="GPAM1-like"/>
</dbReference>
<evidence type="ECO:0000313" key="2">
    <source>
        <dbReference type="EMBL" id="EOA93848.1"/>
    </source>
</evidence>
<dbReference type="EMBL" id="KB745334">
    <property type="protein sequence ID" value="EOA93848.1"/>
    <property type="molecule type" value="Genomic_DNA"/>
</dbReference>
<feature type="region of interest" description="Disordered" evidence="1">
    <location>
        <begin position="58"/>
        <end position="99"/>
    </location>
</feature>
<sequence>MGREGRELDLSGARHSTGVWLGKVTSGSEEEDTIIGPMPAKGPVESDVTKEFERRAQRMKEKFTSADGESKRSESLLDVHQKKLKSKASEEQTSGEKAV</sequence>
<feature type="compositionally biased region" description="Basic and acidic residues" evidence="1">
    <location>
        <begin position="58"/>
        <end position="81"/>
    </location>
</feature>
<proteinExistence type="predicted"/>
<reference evidence="3" key="1">
    <citation type="journal article" date="2013" name="Nat. Genet.">
        <title>The duck genome and transcriptome provide insight into an avian influenza virus reservoir species.</title>
        <authorList>
            <person name="Huang Y."/>
            <person name="Li Y."/>
            <person name="Burt D.W."/>
            <person name="Chen H."/>
            <person name="Zhang Y."/>
            <person name="Qian W."/>
            <person name="Kim H."/>
            <person name="Gan S."/>
            <person name="Zhao Y."/>
            <person name="Li J."/>
            <person name="Yi K."/>
            <person name="Feng H."/>
            <person name="Zhu P."/>
            <person name="Li B."/>
            <person name="Liu Q."/>
            <person name="Fairley S."/>
            <person name="Magor K.E."/>
            <person name="Du Z."/>
            <person name="Hu X."/>
            <person name="Goodman L."/>
            <person name="Tafer H."/>
            <person name="Vignal A."/>
            <person name="Lee T."/>
            <person name="Kim K.W."/>
            <person name="Sheng Z."/>
            <person name="An Y."/>
            <person name="Searle S."/>
            <person name="Herrero J."/>
            <person name="Groenen M.A."/>
            <person name="Crooijmans R.P."/>
            <person name="Faraut T."/>
            <person name="Cai Q."/>
            <person name="Webster R.G."/>
            <person name="Aldridge J.R."/>
            <person name="Warren W.C."/>
            <person name="Bartschat S."/>
            <person name="Kehr S."/>
            <person name="Marz M."/>
            <person name="Stadler P.F."/>
            <person name="Smith J."/>
            <person name="Kraus R.H."/>
            <person name="Zhao Y."/>
            <person name="Ren L."/>
            <person name="Fei J."/>
            <person name="Morisson M."/>
            <person name="Kaiser P."/>
            <person name="Griffin D.K."/>
            <person name="Rao M."/>
            <person name="Pitel F."/>
            <person name="Wang J."/>
            <person name="Li N."/>
        </authorList>
    </citation>
    <scope>NUCLEOTIDE SEQUENCE [LARGE SCALE GENOMIC DNA]</scope>
</reference>
<protein>
    <submittedName>
        <fullName evidence="2">Uncharacterized protein KIAA1704-like protein</fullName>
    </submittedName>
</protein>
<dbReference type="Proteomes" id="UP000296049">
    <property type="component" value="Unassembled WGS sequence"/>
</dbReference>
<evidence type="ECO:0000313" key="3">
    <source>
        <dbReference type="Proteomes" id="UP000296049"/>
    </source>
</evidence>